<feature type="compositionally biased region" description="Low complexity" evidence="1">
    <location>
        <begin position="55"/>
        <end position="67"/>
    </location>
</feature>
<accession>A0AA38T6L0</accession>
<evidence type="ECO:0000256" key="1">
    <source>
        <dbReference type="SAM" id="MobiDB-lite"/>
    </source>
</evidence>
<sequence length="74" mass="7816">MWVDHRRCSPGVIVYEYELKIGWGKSVSLPLQALSAPPPGHMAIRSKEGATVVLSGPSGPSVTSVPSQNCELVG</sequence>
<proteinExistence type="predicted"/>
<dbReference type="AlphaFoldDB" id="A0AA38T6L0"/>
<organism evidence="2 3">
    <name type="scientific">Centaurea solstitialis</name>
    <name type="common">yellow star-thistle</name>
    <dbReference type="NCBI Taxonomy" id="347529"/>
    <lineage>
        <taxon>Eukaryota</taxon>
        <taxon>Viridiplantae</taxon>
        <taxon>Streptophyta</taxon>
        <taxon>Embryophyta</taxon>
        <taxon>Tracheophyta</taxon>
        <taxon>Spermatophyta</taxon>
        <taxon>Magnoliopsida</taxon>
        <taxon>eudicotyledons</taxon>
        <taxon>Gunneridae</taxon>
        <taxon>Pentapetalae</taxon>
        <taxon>asterids</taxon>
        <taxon>campanulids</taxon>
        <taxon>Asterales</taxon>
        <taxon>Asteraceae</taxon>
        <taxon>Carduoideae</taxon>
        <taxon>Cardueae</taxon>
        <taxon>Centaureinae</taxon>
        <taxon>Centaurea</taxon>
    </lineage>
</organism>
<protein>
    <submittedName>
        <fullName evidence="2">Uncharacterized protein</fullName>
    </submittedName>
</protein>
<dbReference type="Proteomes" id="UP001172457">
    <property type="component" value="Chromosome 5"/>
</dbReference>
<feature type="region of interest" description="Disordered" evidence="1">
    <location>
        <begin position="55"/>
        <end position="74"/>
    </location>
</feature>
<dbReference type="EMBL" id="JARYMX010000005">
    <property type="protein sequence ID" value="KAJ9549476.1"/>
    <property type="molecule type" value="Genomic_DNA"/>
</dbReference>
<evidence type="ECO:0000313" key="3">
    <source>
        <dbReference type="Proteomes" id="UP001172457"/>
    </source>
</evidence>
<reference evidence="2" key="1">
    <citation type="submission" date="2023-03" db="EMBL/GenBank/DDBJ databases">
        <title>Chromosome-scale reference genome and RAD-based genetic map of yellow starthistle (Centaurea solstitialis) reveal putative structural variation and QTLs associated with invader traits.</title>
        <authorList>
            <person name="Reatini B."/>
            <person name="Cang F.A."/>
            <person name="Jiang Q."/>
            <person name="Mckibben M.T.W."/>
            <person name="Barker M.S."/>
            <person name="Rieseberg L.H."/>
            <person name="Dlugosch K.M."/>
        </authorList>
    </citation>
    <scope>NUCLEOTIDE SEQUENCE</scope>
    <source>
        <strain evidence="2">CAN-66</strain>
        <tissue evidence="2">Leaf</tissue>
    </source>
</reference>
<comment type="caution">
    <text evidence="2">The sequence shown here is derived from an EMBL/GenBank/DDBJ whole genome shotgun (WGS) entry which is preliminary data.</text>
</comment>
<gene>
    <name evidence="2" type="ORF">OSB04_022019</name>
</gene>
<keyword evidence="3" id="KW-1185">Reference proteome</keyword>
<name>A0AA38T6L0_9ASTR</name>
<evidence type="ECO:0000313" key="2">
    <source>
        <dbReference type="EMBL" id="KAJ9549476.1"/>
    </source>
</evidence>